<evidence type="ECO:0000313" key="2">
    <source>
        <dbReference type="EMBL" id="CAG8736033.1"/>
    </source>
</evidence>
<dbReference type="OrthoDB" id="2426006at2759"/>
<feature type="non-terminal residue" evidence="2">
    <location>
        <position position="430"/>
    </location>
</feature>
<evidence type="ECO:0000313" key="3">
    <source>
        <dbReference type="Proteomes" id="UP000789396"/>
    </source>
</evidence>
<dbReference type="Proteomes" id="UP000789396">
    <property type="component" value="Unassembled WGS sequence"/>
</dbReference>
<gene>
    <name evidence="2" type="ORF">RFULGI_LOCUS12492</name>
</gene>
<dbReference type="EMBL" id="CAJVPZ010030153">
    <property type="protein sequence ID" value="CAG8736033.1"/>
    <property type="molecule type" value="Genomic_DNA"/>
</dbReference>
<feature type="non-terminal residue" evidence="2">
    <location>
        <position position="1"/>
    </location>
</feature>
<keyword evidence="3" id="KW-1185">Reference proteome</keyword>
<dbReference type="AlphaFoldDB" id="A0A9N9IHK7"/>
<proteinExistence type="predicted"/>
<sequence>PNTRKAYQRSHNNSWFVIKDLNMNTTLELHQNLILACDNIDQLLLAPLDGYICLRGKDQNDLSTWLPLLVGWTVYTKCARKHFKLSIEQSNNILVYSWNEYYDDKFNTIKAHGQDKALFYSLRKKYNLDKNYLFSHVLGIAEPEIATELCNIVKLKRASAEIEAIFNENNESDLIIQHGIQLTRSGIPLSSKSSLVLLIKYNKTQQQLYQSRRQIKRIKASKFVRSEVIESYTHNSDKLRLDVQNVISNTNFGFVILVNTEQYITLIYTQPCSNCSDFNYSNYSCSLSKSGFLVKCEILCQKCNTITESSNQSENENLSKYVLAAALAGGINQNTLQTVLACIGITAQADKTTYFDHQTRISQSIINHMKQSTKNALNDVINYLLPNANSNEPTYLSIGFDVSWSHSRNAKQANIFENERIELLGFDFDK</sequence>
<feature type="domain" description="Mutator-like transposase" evidence="1">
    <location>
        <begin position="273"/>
        <end position="406"/>
    </location>
</feature>
<protein>
    <submittedName>
        <fullName evidence="2">6221_t:CDS:1</fullName>
    </submittedName>
</protein>
<dbReference type="InterPro" id="IPR049012">
    <property type="entry name" value="Mutator_transp_dom"/>
</dbReference>
<comment type="caution">
    <text evidence="2">The sequence shown here is derived from an EMBL/GenBank/DDBJ whole genome shotgun (WGS) entry which is preliminary data.</text>
</comment>
<evidence type="ECO:0000259" key="1">
    <source>
        <dbReference type="Pfam" id="PF20700"/>
    </source>
</evidence>
<dbReference type="Pfam" id="PF20700">
    <property type="entry name" value="Mutator"/>
    <property type="match status" value="1"/>
</dbReference>
<name>A0A9N9IHK7_9GLOM</name>
<organism evidence="2 3">
    <name type="scientific">Racocetra fulgida</name>
    <dbReference type="NCBI Taxonomy" id="60492"/>
    <lineage>
        <taxon>Eukaryota</taxon>
        <taxon>Fungi</taxon>
        <taxon>Fungi incertae sedis</taxon>
        <taxon>Mucoromycota</taxon>
        <taxon>Glomeromycotina</taxon>
        <taxon>Glomeromycetes</taxon>
        <taxon>Diversisporales</taxon>
        <taxon>Gigasporaceae</taxon>
        <taxon>Racocetra</taxon>
    </lineage>
</organism>
<accession>A0A9N9IHK7</accession>
<reference evidence="2" key="1">
    <citation type="submission" date="2021-06" db="EMBL/GenBank/DDBJ databases">
        <authorList>
            <person name="Kallberg Y."/>
            <person name="Tangrot J."/>
            <person name="Rosling A."/>
        </authorList>
    </citation>
    <scope>NUCLEOTIDE SEQUENCE</scope>
    <source>
        <strain evidence="2">IN212</strain>
    </source>
</reference>